<keyword evidence="1" id="KW-0472">Membrane</keyword>
<feature type="transmembrane region" description="Helical" evidence="1">
    <location>
        <begin position="231"/>
        <end position="259"/>
    </location>
</feature>
<reference evidence="2 3" key="1">
    <citation type="submission" date="2020-08" db="EMBL/GenBank/DDBJ databases">
        <title>Genomic Encyclopedia of Type Strains, Phase IV (KMG-IV): sequencing the most valuable type-strain genomes for metagenomic binning, comparative biology and taxonomic classification.</title>
        <authorList>
            <person name="Goeker M."/>
        </authorList>
    </citation>
    <scope>NUCLEOTIDE SEQUENCE [LARGE SCALE GENOMIC DNA]</scope>
    <source>
        <strain evidence="2 3">DSM 16268</strain>
    </source>
</reference>
<evidence type="ECO:0000256" key="1">
    <source>
        <dbReference type="SAM" id="Phobius"/>
    </source>
</evidence>
<evidence type="ECO:0000313" key="2">
    <source>
        <dbReference type="EMBL" id="MBB5753950.1"/>
    </source>
</evidence>
<evidence type="ECO:0008006" key="4">
    <source>
        <dbReference type="Google" id="ProtNLM"/>
    </source>
</evidence>
<feature type="transmembrane region" description="Helical" evidence="1">
    <location>
        <begin position="432"/>
        <end position="451"/>
    </location>
</feature>
<feature type="transmembrane region" description="Helical" evidence="1">
    <location>
        <begin position="54"/>
        <end position="74"/>
    </location>
</feature>
<feature type="transmembrane region" description="Helical" evidence="1">
    <location>
        <begin position="460"/>
        <end position="477"/>
    </location>
</feature>
<feature type="transmembrane region" description="Helical" evidence="1">
    <location>
        <begin position="513"/>
        <end position="536"/>
    </location>
</feature>
<keyword evidence="3" id="KW-1185">Reference proteome</keyword>
<comment type="caution">
    <text evidence="2">The sequence shown here is derived from an EMBL/GenBank/DDBJ whole genome shotgun (WGS) entry which is preliminary data.</text>
</comment>
<dbReference type="AlphaFoldDB" id="A0A7W9L2W5"/>
<name>A0A7W9L2W5_9HYPH</name>
<feature type="transmembrane region" description="Helical" evidence="1">
    <location>
        <begin position="265"/>
        <end position="284"/>
    </location>
</feature>
<feature type="transmembrane region" description="Helical" evidence="1">
    <location>
        <begin position="125"/>
        <end position="146"/>
    </location>
</feature>
<keyword evidence="1" id="KW-1133">Transmembrane helix</keyword>
<protein>
    <recommendedName>
        <fullName evidence="4">Glycosyltransferase RgtA/B/C/D-like domain-containing protein</fullName>
    </recommendedName>
</protein>
<keyword evidence="1" id="KW-0812">Transmembrane</keyword>
<feature type="transmembrane region" description="Helical" evidence="1">
    <location>
        <begin position="335"/>
        <end position="358"/>
    </location>
</feature>
<feature type="transmembrane region" description="Helical" evidence="1">
    <location>
        <begin position="158"/>
        <end position="179"/>
    </location>
</feature>
<feature type="transmembrane region" description="Helical" evidence="1">
    <location>
        <begin position="483"/>
        <end position="501"/>
    </location>
</feature>
<dbReference type="RefSeq" id="WP_183857215.1">
    <property type="nucleotide sequence ID" value="NZ_JACHOO010000006.1"/>
</dbReference>
<proteinExistence type="predicted"/>
<feature type="transmembrane region" description="Helical" evidence="1">
    <location>
        <begin position="296"/>
        <end position="315"/>
    </location>
</feature>
<sequence length="674" mass="71684">MLMLRLAALIGVAALLAWLGAALYPTADAAAASAEPVILPKFAGLVLPEPRERFVFLAVSAITAALALAAALLRPRGLLRVLCVAPVPIGLAVQLALGGLLAAGLSRFDFGPSLLQGETALGPNHLRTLMLCGLAAAASFALTLVLPRGRERGRRFGAALAAAAFVAAMALQIGAWRIVGEASVAPGAVWSIHWDAVAYAISQVAAGRTLLVDLPSQYGLYPEIIGRIFRLIPFSVLGLSLIFALLQVIGLCAVFAVLLRETRSLPFRLAFALALVLVTFETVIKINGIPEFYFQYWPLRFFWPALSVLAFHAYAARRSLGRAASVSLVAAIGTVWNADTGLMIVGAFGGFLLVKWFVLRVGGPASSAPQRRHLLQASALHLGLLALVIGASALALLAGGGVPKWSWLGSYARIFYDLGLNMLPLPIGVTNPWMSVLAAYLAAILVALAAWRRTPNARSADLLFFLGLLGWGLFVYYQGRSHILNLVTVCWPALMIAAILGDRTLRMVRAGGLSRLQLVLPVAALGVLFSCALPFLQNVGALARDMRAAFVGRGVPTSPLVADELAFIRSHTMRGETCVILAQRQGLYYAAAGLRSPLEGPGYVEMLTIADRDDLLRQIETGRFSCVFVAEGPDTALDLGVDLMTPFRDYTRVAVSPMGSLVLLRAEPATQGGP</sequence>
<feature type="transmembrane region" description="Helical" evidence="1">
    <location>
        <begin position="379"/>
        <end position="398"/>
    </location>
</feature>
<dbReference type="EMBL" id="JACHOO010000006">
    <property type="protein sequence ID" value="MBB5753950.1"/>
    <property type="molecule type" value="Genomic_DNA"/>
</dbReference>
<accession>A0A7W9L2W5</accession>
<evidence type="ECO:0000313" key="3">
    <source>
        <dbReference type="Proteomes" id="UP000523821"/>
    </source>
</evidence>
<dbReference type="Proteomes" id="UP000523821">
    <property type="component" value="Unassembled WGS sequence"/>
</dbReference>
<organism evidence="2 3">
    <name type="scientific">Prosthecomicrobium pneumaticum</name>
    <dbReference type="NCBI Taxonomy" id="81895"/>
    <lineage>
        <taxon>Bacteria</taxon>
        <taxon>Pseudomonadati</taxon>
        <taxon>Pseudomonadota</taxon>
        <taxon>Alphaproteobacteria</taxon>
        <taxon>Hyphomicrobiales</taxon>
        <taxon>Kaistiaceae</taxon>
        <taxon>Prosthecomicrobium</taxon>
    </lineage>
</organism>
<gene>
    <name evidence="2" type="ORF">GGQ63_003025</name>
</gene>
<feature type="transmembrane region" description="Helical" evidence="1">
    <location>
        <begin position="81"/>
        <end position="105"/>
    </location>
</feature>